<dbReference type="GO" id="GO:0031177">
    <property type="term" value="F:phosphopantetheine binding"/>
    <property type="evidence" value="ECO:0007669"/>
    <property type="project" value="InterPro"/>
</dbReference>
<dbReference type="InterPro" id="IPR029063">
    <property type="entry name" value="SAM-dependent_MTases_sf"/>
</dbReference>
<feature type="region of interest" description="N-terminal hotdog fold" evidence="8">
    <location>
        <begin position="957"/>
        <end position="1093"/>
    </location>
</feature>
<dbReference type="GO" id="GO:0006633">
    <property type="term" value="P:fatty acid biosynthetic process"/>
    <property type="evidence" value="ECO:0007669"/>
    <property type="project" value="TreeGrafter"/>
</dbReference>
<dbReference type="GO" id="GO:0030639">
    <property type="term" value="P:polyketide biosynthetic process"/>
    <property type="evidence" value="ECO:0007669"/>
    <property type="project" value="UniProtKB-ARBA"/>
</dbReference>
<dbReference type="SMART" id="SM00823">
    <property type="entry name" value="PKS_PP"/>
    <property type="match status" value="1"/>
</dbReference>
<feature type="active site" description="Proton acceptor; for dehydratase activity" evidence="8">
    <location>
        <position position="989"/>
    </location>
</feature>
<dbReference type="SUPFAM" id="SSF52151">
    <property type="entry name" value="FabD/lysophospholipase-like"/>
    <property type="match status" value="1"/>
</dbReference>
<feature type="domain" description="PKS/mFAS DH" evidence="11">
    <location>
        <begin position="957"/>
        <end position="1272"/>
    </location>
</feature>
<dbReference type="Proteomes" id="UP000193144">
    <property type="component" value="Unassembled WGS sequence"/>
</dbReference>
<dbReference type="InterPro" id="IPR020841">
    <property type="entry name" value="PKS_Beta-ketoAc_synthase_dom"/>
</dbReference>
<dbReference type="EMBL" id="MCFA01000304">
    <property type="protein sequence ID" value="ORX94601.1"/>
    <property type="molecule type" value="Genomic_DNA"/>
</dbReference>
<dbReference type="Pfam" id="PF08659">
    <property type="entry name" value="KR"/>
    <property type="match status" value="1"/>
</dbReference>
<dbReference type="Pfam" id="PF14765">
    <property type="entry name" value="PS-DH"/>
    <property type="match status" value="1"/>
</dbReference>
<dbReference type="InterPro" id="IPR016039">
    <property type="entry name" value="Thiolase-like"/>
</dbReference>
<feature type="domain" description="Carrier" evidence="9">
    <location>
        <begin position="2472"/>
        <end position="2549"/>
    </location>
</feature>
<dbReference type="InterPro" id="IPR006162">
    <property type="entry name" value="Ppantetheine_attach_site"/>
</dbReference>
<dbReference type="Pfam" id="PF23114">
    <property type="entry name" value="NAD-bd_HRPKS_sdrA"/>
    <property type="match status" value="1"/>
</dbReference>
<dbReference type="SUPFAM" id="SSF51735">
    <property type="entry name" value="NAD(P)-binding Rossmann-fold domains"/>
    <property type="match status" value="2"/>
</dbReference>
<keyword evidence="6" id="KW-0511">Multifunctional enzyme</keyword>
<dbReference type="CDD" id="cd00833">
    <property type="entry name" value="PKS"/>
    <property type="match status" value="1"/>
</dbReference>
<keyword evidence="7" id="KW-0012">Acyltransferase</keyword>
<protein>
    <submittedName>
        <fullName evidence="12">Uncharacterized protein</fullName>
    </submittedName>
</protein>
<dbReference type="InterPro" id="IPR036736">
    <property type="entry name" value="ACP-like_sf"/>
</dbReference>
<evidence type="ECO:0000256" key="1">
    <source>
        <dbReference type="ARBA" id="ARBA00022450"/>
    </source>
</evidence>
<dbReference type="InterPro" id="IPR016035">
    <property type="entry name" value="Acyl_Trfase/lysoPLipase"/>
</dbReference>
<dbReference type="FunFam" id="3.40.50.720:FF:000209">
    <property type="entry name" value="Polyketide synthase Pks12"/>
    <property type="match status" value="1"/>
</dbReference>
<dbReference type="SUPFAM" id="SSF55048">
    <property type="entry name" value="Probable ACP-binding domain of malonyl-CoA ACP transacylase"/>
    <property type="match status" value="1"/>
</dbReference>
<dbReference type="InterPro" id="IPR009081">
    <property type="entry name" value="PP-bd_ACP"/>
</dbReference>
<dbReference type="InterPro" id="IPR056501">
    <property type="entry name" value="NAD-bd_HRPKS_sdrA"/>
</dbReference>
<dbReference type="SMART" id="SM00825">
    <property type="entry name" value="PKS_KS"/>
    <property type="match status" value="1"/>
</dbReference>
<keyword evidence="2" id="KW-0597">Phosphoprotein</keyword>
<dbReference type="Pfam" id="PF00109">
    <property type="entry name" value="ketoacyl-synt"/>
    <property type="match status" value="1"/>
</dbReference>
<evidence type="ECO:0000256" key="4">
    <source>
        <dbReference type="ARBA" id="ARBA00022857"/>
    </source>
</evidence>
<dbReference type="Pfam" id="PF08240">
    <property type="entry name" value="ADH_N"/>
    <property type="match status" value="1"/>
</dbReference>
<feature type="region of interest" description="C-terminal hotdog fold" evidence="8">
    <location>
        <begin position="1122"/>
        <end position="1272"/>
    </location>
</feature>
<dbReference type="CDD" id="cd02440">
    <property type="entry name" value="AdoMet_MTases"/>
    <property type="match status" value="1"/>
</dbReference>
<dbReference type="SUPFAM" id="SSF53901">
    <property type="entry name" value="Thiolase-like"/>
    <property type="match status" value="1"/>
</dbReference>
<dbReference type="InterPro" id="IPR049552">
    <property type="entry name" value="PKS_DH_N"/>
</dbReference>
<organism evidence="12 13">
    <name type="scientific">Clohesyomyces aquaticus</name>
    <dbReference type="NCBI Taxonomy" id="1231657"/>
    <lineage>
        <taxon>Eukaryota</taxon>
        <taxon>Fungi</taxon>
        <taxon>Dikarya</taxon>
        <taxon>Ascomycota</taxon>
        <taxon>Pezizomycotina</taxon>
        <taxon>Dothideomycetes</taxon>
        <taxon>Pleosporomycetidae</taxon>
        <taxon>Pleosporales</taxon>
        <taxon>Lindgomycetaceae</taxon>
        <taxon>Clohesyomyces</taxon>
    </lineage>
</organism>
<dbReference type="InterPro" id="IPR020807">
    <property type="entry name" value="PKS_DH"/>
</dbReference>
<evidence type="ECO:0000256" key="3">
    <source>
        <dbReference type="ARBA" id="ARBA00022679"/>
    </source>
</evidence>
<dbReference type="Gene3D" id="1.10.1200.10">
    <property type="entry name" value="ACP-like"/>
    <property type="match status" value="1"/>
</dbReference>
<dbReference type="Gene3D" id="3.40.50.720">
    <property type="entry name" value="NAD(P)-binding Rossmann-like Domain"/>
    <property type="match status" value="2"/>
</dbReference>
<dbReference type="InterPro" id="IPR020806">
    <property type="entry name" value="PKS_PP-bd"/>
</dbReference>
<dbReference type="GO" id="GO:0004312">
    <property type="term" value="F:fatty acid synthase activity"/>
    <property type="evidence" value="ECO:0007669"/>
    <property type="project" value="TreeGrafter"/>
</dbReference>
<keyword evidence="1" id="KW-0596">Phosphopantetheine</keyword>
<dbReference type="Pfam" id="PF13602">
    <property type="entry name" value="ADH_zinc_N_2"/>
    <property type="match status" value="1"/>
</dbReference>
<dbReference type="SUPFAM" id="SSF53335">
    <property type="entry name" value="S-adenosyl-L-methionine-dependent methyltransferases"/>
    <property type="match status" value="1"/>
</dbReference>
<dbReference type="Pfam" id="PF21089">
    <property type="entry name" value="PKS_DH_N"/>
    <property type="match status" value="1"/>
</dbReference>
<dbReference type="InterPro" id="IPR036291">
    <property type="entry name" value="NAD(P)-bd_dom_sf"/>
</dbReference>
<dbReference type="Pfam" id="PF02801">
    <property type="entry name" value="Ketoacyl-synt_C"/>
    <property type="match status" value="1"/>
</dbReference>
<dbReference type="Gene3D" id="3.40.50.150">
    <property type="entry name" value="Vaccinia Virus protein VP39"/>
    <property type="match status" value="1"/>
</dbReference>
<dbReference type="InterPro" id="IPR014031">
    <property type="entry name" value="Ketoacyl_synth_C"/>
</dbReference>
<keyword evidence="13" id="KW-1185">Reference proteome</keyword>
<dbReference type="STRING" id="1231657.A0A1Y1Y9B6"/>
<dbReference type="GO" id="GO:1901336">
    <property type="term" value="P:lactone biosynthetic process"/>
    <property type="evidence" value="ECO:0007669"/>
    <property type="project" value="UniProtKB-ARBA"/>
</dbReference>
<evidence type="ECO:0000259" key="10">
    <source>
        <dbReference type="PROSITE" id="PS52004"/>
    </source>
</evidence>
<dbReference type="PROSITE" id="PS00012">
    <property type="entry name" value="PHOSPHOPANTETHEINE"/>
    <property type="match status" value="1"/>
</dbReference>
<evidence type="ECO:0000256" key="5">
    <source>
        <dbReference type="ARBA" id="ARBA00023002"/>
    </source>
</evidence>
<dbReference type="PANTHER" id="PTHR43775">
    <property type="entry name" value="FATTY ACID SYNTHASE"/>
    <property type="match status" value="1"/>
</dbReference>
<dbReference type="InterPro" id="IPR013154">
    <property type="entry name" value="ADH-like_N"/>
</dbReference>
<reference evidence="12 13" key="1">
    <citation type="submission" date="2016-07" db="EMBL/GenBank/DDBJ databases">
        <title>Pervasive Adenine N6-methylation of Active Genes in Fungi.</title>
        <authorList>
            <consortium name="DOE Joint Genome Institute"/>
            <person name="Mondo S.J."/>
            <person name="Dannebaum R.O."/>
            <person name="Kuo R.C."/>
            <person name="Labutti K."/>
            <person name="Haridas S."/>
            <person name="Kuo A."/>
            <person name="Salamov A."/>
            <person name="Ahrendt S.R."/>
            <person name="Lipzen A."/>
            <person name="Sullivan W."/>
            <person name="Andreopoulos W.B."/>
            <person name="Clum A."/>
            <person name="Lindquist E."/>
            <person name="Daum C."/>
            <person name="Ramamoorthy G.K."/>
            <person name="Gryganskyi A."/>
            <person name="Culley D."/>
            <person name="Magnuson J.K."/>
            <person name="James T.Y."/>
            <person name="O'Malley M.A."/>
            <person name="Stajich J.E."/>
            <person name="Spatafora J.W."/>
            <person name="Visel A."/>
            <person name="Grigoriev I.V."/>
        </authorList>
    </citation>
    <scope>NUCLEOTIDE SEQUENCE [LARGE SCALE GENOMIC DNA]</scope>
    <source>
        <strain evidence="12 13">CBS 115471</strain>
    </source>
</reference>
<dbReference type="Gene3D" id="3.40.47.10">
    <property type="match status" value="1"/>
</dbReference>
<evidence type="ECO:0000256" key="7">
    <source>
        <dbReference type="ARBA" id="ARBA00023315"/>
    </source>
</evidence>
<dbReference type="InterPro" id="IPR011032">
    <property type="entry name" value="GroES-like_sf"/>
</dbReference>
<keyword evidence="4" id="KW-0521">NADP</keyword>
<dbReference type="Gene3D" id="3.10.129.110">
    <property type="entry name" value="Polyketide synthase dehydratase"/>
    <property type="match status" value="1"/>
</dbReference>
<feature type="active site" description="Proton donor; for dehydratase activity" evidence="8">
    <location>
        <position position="1182"/>
    </location>
</feature>
<feature type="domain" description="Ketosynthase family 3 (KS3)" evidence="10">
    <location>
        <begin position="1"/>
        <end position="426"/>
    </location>
</feature>
<dbReference type="Gene3D" id="3.40.366.10">
    <property type="entry name" value="Malonyl-Coenzyme A Acyl Carrier Protein, domain 2"/>
    <property type="match status" value="1"/>
</dbReference>
<dbReference type="InterPro" id="IPR057326">
    <property type="entry name" value="KR_dom"/>
</dbReference>
<dbReference type="SMART" id="SM00829">
    <property type="entry name" value="PKS_ER"/>
    <property type="match status" value="1"/>
</dbReference>
<evidence type="ECO:0000256" key="2">
    <source>
        <dbReference type="ARBA" id="ARBA00022553"/>
    </source>
</evidence>
<dbReference type="SMART" id="SM00826">
    <property type="entry name" value="PKS_DH"/>
    <property type="match status" value="1"/>
</dbReference>
<dbReference type="PROSITE" id="PS50075">
    <property type="entry name" value="CARRIER"/>
    <property type="match status" value="1"/>
</dbReference>
<dbReference type="SUPFAM" id="SSF47336">
    <property type="entry name" value="ACP-like"/>
    <property type="match status" value="1"/>
</dbReference>
<comment type="caution">
    <text evidence="12">The sequence shown here is derived from an EMBL/GenBank/DDBJ whole genome shotgun (WGS) entry which is preliminary data.</text>
</comment>
<dbReference type="InterPro" id="IPR042104">
    <property type="entry name" value="PKS_dehydratase_sf"/>
</dbReference>
<dbReference type="InterPro" id="IPR049551">
    <property type="entry name" value="PKS_DH_C"/>
</dbReference>
<dbReference type="Pfam" id="PF16197">
    <property type="entry name" value="KAsynt_C_assoc"/>
    <property type="match status" value="1"/>
</dbReference>
<evidence type="ECO:0000313" key="13">
    <source>
        <dbReference type="Proteomes" id="UP000193144"/>
    </source>
</evidence>
<dbReference type="InterPro" id="IPR049900">
    <property type="entry name" value="PKS_mFAS_DH"/>
</dbReference>
<dbReference type="SMART" id="SM00827">
    <property type="entry name" value="PKS_AT"/>
    <property type="match status" value="1"/>
</dbReference>
<evidence type="ECO:0000259" key="11">
    <source>
        <dbReference type="PROSITE" id="PS52019"/>
    </source>
</evidence>
<dbReference type="PANTHER" id="PTHR43775:SF29">
    <property type="entry name" value="ASPERFURANONE POLYKETIDE SYNTHASE AFOG-RELATED"/>
    <property type="match status" value="1"/>
</dbReference>
<dbReference type="Pfam" id="PF23297">
    <property type="entry name" value="ACP_SdgA_C"/>
    <property type="match status" value="1"/>
</dbReference>
<sequence>MEPIAITGFAFRLPQGTNDTDTLWKVLSEGKSLMSDWPKDRIQLESFYDADPRKQNTIRAKGGHFLGEDPALFDAPFFSITASEAAAMDPQQRMMLETCYLALENAGVPMEKAAGSRTAVYEASMADDYSHIVCIDGDTMPRTAATGTARCILANRVSWFFNLLGPSLHIDTACSGSMVAVDLACNSLRNGDSSMALVAGANLILTPEVSMMLSRMNFLSPDSLCHSFDSRANGYSRGEGMIVMVLKRLCDAVKDGDMIRAVIRSNGTNQDGRTPGLTQPSAEAQEQLIREVYQKAGLDFASTRYVEAHGTGTPVGDPLEIKAIGRVFRTSRSSEKPLYVGSAKSNMGHLEGGSGLVGILKSVLMLEKAMIVPNALFEEANPDLDLEFSNIQIPTKLTQWPCAGLRRISVNSFGFGGTNSHVVLDDAYHYLQGNGMDGNHCTYQPTVNGHLPQPTVNGYRSSDITNGFVKENDNLATINRYQLLVWSASDETALKRRIAQFSSYYHQQVSGDPDLLERLAYTLSERRSHMLWRSFALVNQLHSDPEADLSVSKQHRSSLQTGIAFVFTGQGAEYAKMGLELSVYPIFRETLENFQNELNKLGCTWSLLEKMKDQHAMGRPQYSQPLCTALQIALVELLRALNVLPNAVAGHSSGEIAAAYTAGILSLESACKVAYYRGLLAEQLSRISTSRGGMMSVNLAPVGVDEYLRTKVDIRRDLTVACINSPQNVTVSGEEHSIDILKAKLDEDGIFAYKLKTGMAYHSPAMQAISSEYIELMDDLTPNAIQGSAKIPMISTVTGGNIMPKLVSKAEYWVRNLISPVQFSDAVSSLLENTSKVRLGMPRVRPVYDIVEIGPHGALRRPCMDIIAQSPRKGEVRYTSVLDRNQSSIISVMSLVGTLYSYGYPVSVLEANKLGAKNDNKLGILTDLPQYPFDHSQRYWHESRMSYDFRMREPVPTSVLGSRVHDWNPLEPRWRKIINTEEMPWVHDHVVSGSCIFPATGMLIMAVEAVKLSLVGGSTVRGFLIKTAEFKSPIPLKPDDNGESSVETITSLVPLRKSHEKDSSWFEVWISTQCARVWKECFRCTIQVQYMENNRPFGGNTEQEFVELSARKTYSYSLDECTRPLTARSFYKYCKDRGITYGPTFSILEDIRCQDECTAVGSIDVSRPELDYEGFVHPAILDAACQVCWLAPTKGLVDSIPTEIPRRIRNTYIAASGWKAFETSRIRIVSTATIIEASKGVEGQIIVLADDGTLLCQVGCLELSPVATDDGRASLDRKLLHGIRWAPCLSILNPVDIATVCKADAYSTNEEATTDYTQKLTEALCLSMSEVLHSLSADDIEHAPPHLQKYISWMKRVITNRNPSFMSPDTLAHSVSTELDIIESLRPNWAVYTCVARNLSKIIRGSIDPLSLIFSTNLVETFYADIFASMCDSRLHTYLSLASHETPNLAILEVGAGTGGFTNHILSILEELEERDGGTKFSRYMYTDISHAFFDDAREKFERFARRMEFRSLDLEKTIQSQGFEEGVYDMVIAGSVLHTTKSLSTTLEHLRKALKPGGKLLFFEITGPNVLPLQFGFGILPGWWYGTESWREGDQDQVTNEKRWHELLVQNGYSGNDLVLRDHESDICHSWSILMSTAMETPNPHALKPRMVLCYDDSVEIQRSVAVAIREREIALEVCVQAKPLLQLASTDFDPEDVLVCLYEVGNIVLGSLREVDFAALQSLMRTARKILWISASDSAYPTDPFFHLASGFMRTMRNEMSNSKIVTLILEGCTNDIYNFTQHVESVFQKSFLEGSLEVEYMARDRQLHVGRLHEEKATNYDMLSGVYPSLRLEPWGQGPPIKFSIGVPGALDSLQFVEDEVTNNDLTSHEVEIEARAWGLSFRDIFVALGRLEESDFGLDTSGIVTRVGSDCARIRPGDRVVMLRCGSLRKLPRAHELEVVRIPDSMSYEDAASFPGPAATAYHCLVKVARLERGEKALIHAAAGATGQLAVQIAMMVGAEVFATVGSGDKRELLMALGVADDHIFYSRDTDFARGIHRLTGGYGVDVVLNSLSGDGLKASWECIAPFGRFIEIGKADIVADSGLPMASFKKNASFIAVDLRHIGDVRKQVMQNLLSDTFGLLADGKLKYAEPRHVYPVSSIEDAFRFLQSGKNTGRIVINNKPSDVVPKYIMNHQDWKFNENASYLIAGGLGGIGRGISRWMMSKGVKSLILPSRSGPKSPAAIELLEELRQHGVNVMATVCDVSSFSSLSAMLDDCAASMPPIKGCINACMTLQDSVFDNMTYSQWNLAISSKVHTSLHLHCLLPHNLDFFIFLSSLSGIFGNLSQSNYAAGNVFQDALAYDRCSRGEKALSINLGWMRTIGAVAENASYQNFRMEGSDMAQIEERELMSLLDIYCDPGNVYEKEKSQILIGTITPAHLQTHGLEVPDAMKRPLFSGFAIPTGNATEAKMDSEDVAALFKIAGSDAKRAELVVQALAKKLARSLSKDPDDLDIGKPLFEYGVDSLVAVELRNWIGKEFAADVAVFDLMGGATIAAVGALVAGKGVIGKAG</sequence>
<dbReference type="OrthoDB" id="329835at2759"/>
<dbReference type="GO" id="GO:0016491">
    <property type="term" value="F:oxidoreductase activity"/>
    <property type="evidence" value="ECO:0007669"/>
    <property type="project" value="UniProtKB-KW"/>
</dbReference>
<dbReference type="CDD" id="cd05195">
    <property type="entry name" value="enoyl_red"/>
    <property type="match status" value="1"/>
</dbReference>
<proteinExistence type="predicted"/>
<dbReference type="Gene3D" id="3.90.180.10">
    <property type="entry name" value="Medium-chain alcohol dehydrogenases, catalytic domain"/>
    <property type="match status" value="1"/>
</dbReference>
<dbReference type="InterPro" id="IPR013968">
    <property type="entry name" value="PKS_KR"/>
</dbReference>
<name>A0A1Y1Y9B6_9PLEO</name>
<evidence type="ECO:0000313" key="12">
    <source>
        <dbReference type="EMBL" id="ORX94601.1"/>
    </source>
</evidence>
<dbReference type="Pfam" id="PF08242">
    <property type="entry name" value="Methyltransf_12"/>
    <property type="match status" value="1"/>
</dbReference>
<dbReference type="InterPro" id="IPR014043">
    <property type="entry name" value="Acyl_transferase_dom"/>
</dbReference>
<dbReference type="InterPro" id="IPR016036">
    <property type="entry name" value="Malonyl_transacylase_ACP-bd"/>
</dbReference>
<dbReference type="PROSITE" id="PS52004">
    <property type="entry name" value="KS3_2"/>
    <property type="match status" value="1"/>
</dbReference>
<dbReference type="InterPro" id="IPR020843">
    <property type="entry name" value="ER"/>
</dbReference>
<dbReference type="SMART" id="SM00822">
    <property type="entry name" value="PKS_KR"/>
    <property type="match status" value="1"/>
</dbReference>
<dbReference type="InterPro" id="IPR014030">
    <property type="entry name" value="Ketoacyl_synth_N"/>
</dbReference>
<evidence type="ECO:0000256" key="8">
    <source>
        <dbReference type="PROSITE-ProRule" id="PRU01363"/>
    </source>
</evidence>
<gene>
    <name evidence="12" type="ORF">BCR34DRAFT_608222</name>
</gene>
<keyword evidence="5" id="KW-0560">Oxidoreductase</keyword>
<evidence type="ECO:0000256" key="6">
    <source>
        <dbReference type="ARBA" id="ARBA00023268"/>
    </source>
</evidence>
<dbReference type="Pfam" id="PF00698">
    <property type="entry name" value="Acyl_transf_1"/>
    <property type="match status" value="1"/>
</dbReference>
<accession>A0A1Y1Y9B6</accession>
<dbReference type="InterPro" id="IPR032821">
    <property type="entry name" value="PKS_assoc"/>
</dbReference>
<dbReference type="InterPro" id="IPR013217">
    <property type="entry name" value="Methyltransf_12"/>
</dbReference>
<dbReference type="PROSITE" id="PS52019">
    <property type="entry name" value="PKS_MFAS_DH"/>
    <property type="match status" value="1"/>
</dbReference>
<dbReference type="SUPFAM" id="SSF50129">
    <property type="entry name" value="GroES-like"/>
    <property type="match status" value="1"/>
</dbReference>
<keyword evidence="3" id="KW-0808">Transferase</keyword>
<dbReference type="InterPro" id="IPR050091">
    <property type="entry name" value="PKS_NRPS_Biosynth_Enz"/>
</dbReference>
<evidence type="ECO:0000259" key="9">
    <source>
        <dbReference type="PROSITE" id="PS50075"/>
    </source>
</evidence>
<dbReference type="InterPro" id="IPR001227">
    <property type="entry name" value="Ac_transferase_dom_sf"/>
</dbReference>